<dbReference type="EMBL" id="JANCYU010000031">
    <property type="protein sequence ID" value="KAK4525488.1"/>
    <property type="molecule type" value="Genomic_DNA"/>
</dbReference>
<dbReference type="GO" id="GO:0072527">
    <property type="term" value="P:pyrimidine-containing compound metabolic process"/>
    <property type="evidence" value="ECO:0007669"/>
    <property type="project" value="UniProtKB-ARBA"/>
</dbReference>
<keyword evidence="7 11" id="KW-0862">Zinc</keyword>
<feature type="domain" description="CMP/dCMP-type deaminase" evidence="13">
    <location>
        <begin position="13"/>
        <end position="138"/>
    </location>
</feature>
<dbReference type="EC" id="3.5.4.5" evidence="4 12"/>
<feature type="active site" description="Proton donor" evidence="10">
    <location>
        <position position="67"/>
    </location>
</feature>
<comment type="cofactor">
    <cofactor evidence="1 11 12">
        <name>Zn(2+)</name>
        <dbReference type="ChEBI" id="CHEBI:29105"/>
    </cofactor>
</comment>
<evidence type="ECO:0000256" key="6">
    <source>
        <dbReference type="ARBA" id="ARBA00022801"/>
    </source>
</evidence>
<dbReference type="GO" id="GO:0055086">
    <property type="term" value="P:nucleobase-containing small molecule metabolic process"/>
    <property type="evidence" value="ECO:0007669"/>
    <property type="project" value="UniProtKB-ARBA"/>
</dbReference>
<dbReference type="PROSITE" id="PS51747">
    <property type="entry name" value="CYT_DCMP_DEAMINASES_2"/>
    <property type="match status" value="1"/>
</dbReference>
<name>A0AAV9IDS9_9RHOD</name>
<dbReference type="PANTHER" id="PTHR11644">
    <property type="entry name" value="CYTIDINE DEAMINASE"/>
    <property type="match status" value="1"/>
</dbReference>
<comment type="catalytic activity">
    <reaction evidence="9 12">
        <text>cytidine + H2O + H(+) = uridine + NH4(+)</text>
        <dbReference type="Rhea" id="RHEA:16069"/>
        <dbReference type="ChEBI" id="CHEBI:15377"/>
        <dbReference type="ChEBI" id="CHEBI:15378"/>
        <dbReference type="ChEBI" id="CHEBI:16704"/>
        <dbReference type="ChEBI" id="CHEBI:17562"/>
        <dbReference type="ChEBI" id="CHEBI:28938"/>
        <dbReference type="EC" id="3.5.4.5"/>
    </reaction>
</comment>
<dbReference type="CDD" id="cd01283">
    <property type="entry name" value="cytidine_deaminase"/>
    <property type="match status" value="1"/>
</dbReference>
<comment type="caution">
    <text evidence="14">The sequence shown here is derived from an EMBL/GenBank/DDBJ whole genome shotgun (WGS) entry which is preliminary data.</text>
</comment>
<comment type="similarity">
    <text evidence="3 12">Belongs to the cytidine and deoxycytidylate deaminase family.</text>
</comment>
<proteinExistence type="inferred from homology"/>
<dbReference type="GO" id="GO:0008270">
    <property type="term" value="F:zinc ion binding"/>
    <property type="evidence" value="ECO:0007669"/>
    <property type="project" value="UniProtKB-UniRule"/>
</dbReference>
<comment type="function">
    <text evidence="2 12">This enzyme scavenges exogenous and endogenous cytidine and 2'-deoxycytidine for UMP synthesis.</text>
</comment>
<evidence type="ECO:0000256" key="9">
    <source>
        <dbReference type="ARBA" id="ARBA00049558"/>
    </source>
</evidence>
<sequence>MDSSSLSSILDNSLVASLIKEAKAAKLYAYVPYSRFPVGASVISSSYRIYSGCNVENSSFGLTICAERTAIVKAISEGDLEFLAVMVVTDKDNYIWPCGACRQFLSEFGNIPIISMKNDGSLQMHMLSHLLPFHFSKNDFVQ</sequence>
<comment type="catalytic activity">
    <reaction evidence="12">
        <text>2'-deoxycytidine + H2O + H(+) = 2'-deoxyuridine + NH4(+)</text>
        <dbReference type="Rhea" id="RHEA:13433"/>
        <dbReference type="ChEBI" id="CHEBI:15377"/>
        <dbReference type="ChEBI" id="CHEBI:15378"/>
        <dbReference type="ChEBI" id="CHEBI:15698"/>
        <dbReference type="ChEBI" id="CHEBI:16450"/>
        <dbReference type="ChEBI" id="CHEBI:28938"/>
        <dbReference type="EC" id="3.5.4.5"/>
    </reaction>
</comment>
<evidence type="ECO:0000256" key="5">
    <source>
        <dbReference type="ARBA" id="ARBA00022723"/>
    </source>
</evidence>
<keyword evidence="15" id="KW-1185">Reference proteome</keyword>
<evidence type="ECO:0000259" key="13">
    <source>
        <dbReference type="PROSITE" id="PS51747"/>
    </source>
</evidence>
<evidence type="ECO:0000313" key="15">
    <source>
        <dbReference type="Proteomes" id="UP001300502"/>
    </source>
</evidence>
<dbReference type="GO" id="GO:0042802">
    <property type="term" value="F:identical protein binding"/>
    <property type="evidence" value="ECO:0007669"/>
    <property type="project" value="UniProtKB-ARBA"/>
</dbReference>
<dbReference type="Proteomes" id="UP001300502">
    <property type="component" value="Unassembled WGS sequence"/>
</dbReference>
<evidence type="ECO:0000256" key="3">
    <source>
        <dbReference type="ARBA" id="ARBA00006576"/>
    </source>
</evidence>
<dbReference type="InterPro" id="IPR002125">
    <property type="entry name" value="CMP_dCMP_dom"/>
</dbReference>
<dbReference type="FunFam" id="3.40.140.10:FF:000008">
    <property type="entry name" value="Cytidine deaminase"/>
    <property type="match status" value="1"/>
</dbReference>
<evidence type="ECO:0000256" key="12">
    <source>
        <dbReference type="RuleBase" id="RU364006"/>
    </source>
</evidence>
<protein>
    <recommendedName>
        <fullName evidence="4 12">Cytidine deaminase</fullName>
        <ecNumber evidence="4 12">3.5.4.5</ecNumber>
    </recommendedName>
    <alternativeName>
        <fullName evidence="8 12">Cytidine aminohydrolase</fullName>
    </alternativeName>
</protein>
<dbReference type="AlphaFoldDB" id="A0AAV9IDS9"/>
<dbReference type="GO" id="GO:0004126">
    <property type="term" value="F:cytidine deaminase activity"/>
    <property type="evidence" value="ECO:0007669"/>
    <property type="project" value="UniProtKB-UniRule"/>
</dbReference>
<dbReference type="InterPro" id="IPR016192">
    <property type="entry name" value="APOBEC/CMP_deaminase_Zn-bd"/>
</dbReference>
<gene>
    <name evidence="14" type="ORF">GAYE_SCF13G3396</name>
</gene>
<keyword evidence="5 11" id="KW-0479">Metal-binding</keyword>
<dbReference type="NCBIfam" id="TIGR01354">
    <property type="entry name" value="cyt_deam_tetra"/>
    <property type="match status" value="1"/>
</dbReference>
<dbReference type="InterPro" id="IPR016193">
    <property type="entry name" value="Cytidine_deaminase-like"/>
</dbReference>
<accession>A0AAV9IDS9</accession>
<evidence type="ECO:0000256" key="7">
    <source>
        <dbReference type="ARBA" id="ARBA00022833"/>
    </source>
</evidence>
<keyword evidence="6 12" id="KW-0378">Hydrolase</keyword>
<evidence type="ECO:0000256" key="2">
    <source>
        <dbReference type="ARBA" id="ARBA00003949"/>
    </source>
</evidence>
<dbReference type="PROSITE" id="PS00903">
    <property type="entry name" value="CYT_DCMP_DEAMINASES_1"/>
    <property type="match status" value="1"/>
</dbReference>
<evidence type="ECO:0000256" key="11">
    <source>
        <dbReference type="PIRSR" id="PIRSR606262-3"/>
    </source>
</evidence>
<dbReference type="GO" id="GO:0005829">
    <property type="term" value="C:cytosol"/>
    <property type="evidence" value="ECO:0007669"/>
    <property type="project" value="TreeGrafter"/>
</dbReference>
<dbReference type="InterPro" id="IPR050202">
    <property type="entry name" value="Cyt/Deoxycyt_deaminase"/>
</dbReference>
<dbReference type="Pfam" id="PF00383">
    <property type="entry name" value="dCMP_cyt_deam_1"/>
    <property type="match status" value="1"/>
</dbReference>
<feature type="binding site" evidence="11">
    <location>
        <position position="98"/>
    </location>
    <ligand>
        <name>Zn(2+)</name>
        <dbReference type="ChEBI" id="CHEBI:29105"/>
        <note>catalytic</note>
    </ligand>
</feature>
<dbReference type="NCBIfam" id="NF004064">
    <property type="entry name" value="PRK05578.1"/>
    <property type="match status" value="1"/>
</dbReference>
<evidence type="ECO:0000313" key="14">
    <source>
        <dbReference type="EMBL" id="KAK4525488.1"/>
    </source>
</evidence>
<dbReference type="InterPro" id="IPR006262">
    <property type="entry name" value="Cyt_deam_tetra"/>
</dbReference>
<dbReference type="SUPFAM" id="SSF53927">
    <property type="entry name" value="Cytidine deaminase-like"/>
    <property type="match status" value="1"/>
</dbReference>
<dbReference type="PANTHER" id="PTHR11644:SF2">
    <property type="entry name" value="CYTIDINE DEAMINASE"/>
    <property type="match status" value="1"/>
</dbReference>
<evidence type="ECO:0000256" key="10">
    <source>
        <dbReference type="PIRSR" id="PIRSR606262-1"/>
    </source>
</evidence>
<dbReference type="Gene3D" id="3.40.140.10">
    <property type="entry name" value="Cytidine Deaminase, domain 2"/>
    <property type="match status" value="1"/>
</dbReference>
<evidence type="ECO:0000256" key="8">
    <source>
        <dbReference type="ARBA" id="ARBA00032005"/>
    </source>
</evidence>
<organism evidence="14 15">
    <name type="scientific">Galdieria yellowstonensis</name>
    <dbReference type="NCBI Taxonomy" id="3028027"/>
    <lineage>
        <taxon>Eukaryota</taxon>
        <taxon>Rhodophyta</taxon>
        <taxon>Bangiophyceae</taxon>
        <taxon>Galdieriales</taxon>
        <taxon>Galdieriaceae</taxon>
        <taxon>Galdieria</taxon>
    </lineage>
</organism>
<feature type="binding site" evidence="11">
    <location>
        <position position="101"/>
    </location>
    <ligand>
        <name>Zn(2+)</name>
        <dbReference type="ChEBI" id="CHEBI:29105"/>
        <note>catalytic</note>
    </ligand>
</feature>
<evidence type="ECO:0000256" key="1">
    <source>
        <dbReference type="ARBA" id="ARBA00001947"/>
    </source>
</evidence>
<feature type="binding site" evidence="11">
    <location>
        <position position="65"/>
    </location>
    <ligand>
        <name>Zn(2+)</name>
        <dbReference type="ChEBI" id="CHEBI:29105"/>
        <note>catalytic</note>
    </ligand>
</feature>
<reference evidence="14 15" key="1">
    <citation type="submission" date="2022-07" db="EMBL/GenBank/DDBJ databases">
        <title>Genome-wide signatures of adaptation to extreme environments.</title>
        <authorList>
            <person name="Cho C.H."/>
            <person name="Yoon H.S."/>
        </authorList>
    </citation>
    <scope>NUCLEOTIDE SEQUENCE [LARGE SCALE GENOMIC DNA]</scope>
    <source>
        <strain evidence="14 15">108.79 E11</strain>
    </source>
</reference>
<evidence type="ECO:0000256" key="4">
    <source>
        <dbReference type="ARBA" id="ARBA00012783"/>
    </source>
</evidence>